<name>A0ABR2ZHC4_9AGAR</name>
<evidence type="ECO:0000256" key="5">
    <source>
        <dbReference type="ARBA" id="ARBA00039681"/>
    </source>
</evidence>
<dbReference type="PANTHER" id="PTHR46098:SF1">
    <property type="entry name" value="TRNA (CYTOSINE(38)-C(5))-METHYLTRANSFERASE"/>
    <property type="match status" value="1"/>
</dbReference>
<protein>
    <recommendedName>
        <fullName evidence="5">tRNA (cytosine(38)-C(5))-methyltransferase</fullName>
        <ecNumber evidence="4">2.1.1.204</ecNumber>
    </recommendedName>
    <alternativeName>
        <fullName evidence="6">DNA (cytosine-5)-methyltransferase-like protein 2</fullName>
    </alternativeName>
</protein>
<keyword evidence="2" id="KW-0808">Transferase</keyword>
<dbReference type="InterPro" id="IPR031303">
    <property type="entry name" value="C5_meth_CS"/>
</dbReference>
<proteinExistence type="predicted"/>
<accession>A0ABR2ZHC4</accession>
<evidence type="ECO:0000256" key="3">
    <source>
        <dbReference type="ARBA" id="ARBA00022691"/>
    </source>
</evidence>
<evidence type="ECO:0000313" key="7">
    <source>
        <dbReference type="EMBL" id="KAL0060369.1"/>
    </source>
</evidence>
<keyword evidence="1" id="KW-0489">Methyltransferase</keyword>
<keyword evidence="8" id="KW-1185">Reference proteome</keyword>
<comment type="caution">
    <text evidence="7">The sequence shown here is derived from an EMBL/GenBank/DDBJ whole genome shotgun (WGS) entry which is preliminary data.</text>
</comment>
<dbReference type="EC" id="2.1.1.204" evidence="4"/>
<reference evidence="7 8" key="1">
    <citation type="submission" date="2024-05" db="EMBL/GenBank/DDBJ databases">
        <title>A draft genome resource for the thread blight pathogen Marasmius tenuissimus strain MS-2.</title>
        <authorList>
            <person name="Yulfo-Soto G.E."/>
            <person name="Baruah I.K."/>
            <person name="Amoako-Attah I."/>
            <person name="Bukari Y."/>
            <person name="Meinhardt L.W."/>
            <person name="Bailey B.A."/>
            <person name="Cohen S.P."/>
        </authorList>
    </citation>
    <scope>NUCLEOTIDE SEQUENCE [LARGE SCALE GENOMIC DNA]</scope>
    <source>
        <strain evidence="7 8">MS-2</strain>
    </source>
</reference>
<dbReference type="Gene3D" id="3.40.50.150">
    <property type="entry name" value="Vaccinia Virus protein VP39"/>
    <property type="match status" value="1"/>
</dbReference>
<dbReference type="Proteomes" id="UP001437256">
    <property type="component" value="Unassembled WGS sequence"/>
</dbReference>
<evidence type="ECO:0000256" key="6">
    <source>
        <dbReference type="ARBA" id="ARBA00042810"/>
    </source>
</evidence>
<dbReference type="InterPro" id="IPR029063">
    <property type="entry name" value="SAM-dependent_MTases_sf"/>
</dbReference>
<dbReference type="InterPro" id="IPR001525">
    <property type="entry name" value="C5_MeTfrase"/>
</dbReference>
<evidence type="ECO:0000256" key="4">
    <source>
        <dbReference type="ARBA" id="ARBA00039081"/>
    </source>
</evidence>
<gene>
    <name evidence="7" type="ORF">AAF712_012820</name>
</gene>
<organism evidence="7 8">
    <name type="scientific">Marasmius tenuissimus</name>
    <dbReference type="NCBI Taxonomy" id="585030"/>
    <lineage>
        <taxon>Eukaryota</taxon>
        <taxon>Fungi</taxon>
        <taxon>Dikarya</taxon>
        <taxon>Basidiomycota</taxon>
        <taxon>Agaricomycotina</taxon>
        <taxon>Agaricomycetes</taxon>
        <taxon>Agaricomycetidae</taxon>
        <taxon>Agaricales</taxon>
        <taxon>Marasmiineae</taxon>
        <taxon>Marasmiaceae</taxon>
        <taxon>Marasmius</taxon>
    </lineage>
</organism>
<dbReference type="Pfam" id="PF00145">
    <property type="entry name" value="DNA_methylase"/>
    <property type="match status" value="1"/>
</dbReference>
<dbReference type="InterPro" id="IPR050750">
    <property type="entry name" value="C5-MTase"/>
</dbReference>
<dbReference type="SUPFAM" id="SSF53335">
    <property type="entry name" value="S-adenosyl-L-methionine-dependent methyltransferases"/>
    <property type="match status" value="1"/>
</dbReference>
<keyword evidence="3" id="KW-0949">S-adenosyl-L-methionine</keyword>
<evidence type="ECO:0000313" key="8">
    <source>
        <dbReference type="Proteomes" id="UP001437256"/>
    </source>
</evidence>
<dbReference type="PROSITE" id="PS00095">
    <property type="entry name" value="C5_MTASE_2"/>
    <property type="match status" value="1"/>
</dbReference>
<dbReference type="EMBL" id="JBBXMP010000179">
    <property type="protein sequence ID" value="KAL0060369.1"/>
    <property type="molecule type" value="Genomic_DNA"/>
</dbReference>
<evidence type="ECO:0000256" key="2">
    <source>
        <dbReference type="ARBA" id="ARBA00022679"/>
    </source>
</evidence>
<dbReference type="PANTHER" id="PTHR46098">
    <property type="entry name" value="TRNA (CYTOSINE(38)-C(5))-METHYLTRANSFERASE"/>
    <property type="match status" value="1"/>
</dbReference>
<sequence length="262" mass="29843">MASMEGNPSPEYLLVENVAGFETSSTRTVLLESLEKIGYHTAEFLLTPLQFGIPNSRLRYYLLARRTTPFPFPNQEVQRCIPGLEEPEVPEIRNYLDADSKGSNEGQSEPWHPHAIPDRVLKKWGRLFDIVLPSSRRTCCFTRGYTQLVERAGSIVQMNVELDTTTTFDAFLAQSKEEDAADEALHLLHPLKLRYFSPAELLRLFAFGETDAILSTEKNVDDGFRFVWPRDVSLKSKYRLIGNSVNVLVVQRLIEYLLSDIS</sequence>
<dbReference type="Gene3D" id="3.90.120.10">
    <property type="entry name" value="DNA Methylase, subunit A, domain 2"/>
    <property type="match status" value="1"/>
</dbReference>
<evidence type="ECO:0000256" key="1">
    <source>
        <dbReference type="ARBA" id="ARBA00022603"/>
    </source>
</evidence>